<dbReference type="FunFam" id="3.30.540.10:FF:000003">
    <property type="entry name" value="Inositol-1-monophosphatase"/>
    <property type="match status" value="1"/>
</dbReference>
<protein>
    <recommendedName>
        <fullName evidence="8">Inositol-1-monophosphatase</fullName>
        <ecNumber evidence="8">3.1.3.25</ecNumber>
    </recommendedName>
</protein>
<dbReference type="GO" id="GO:0046872">
    <property type="term" value="F:metal ion binding"/>
    <property type="evidence" value="ECO:0007669"/>
    <property type="project" value="UniProtKB-KW"/>
</dbReference>
<evidence type="ECO:0000256" key="3">
    <source>
        <dbReference type="ARBA" id="ARBA00009759"/>
    </source>
</evidence>
<evidence type="ECO:0000256" key="6">
    <source>
        <dbReference type="ARBA" id="ARBA00022842"/>
    </source>
</evidence>
<keyword evidence="6 7" id="KW-0460">Magnesium</keyword>
<dbReference type="OrthoDB" id="9772456at2"/>
<evidence type="ECO:0000256" key="1">
    <source>
        <dbReference type="ARBA" id="ARBA00001033"/>
    </source>
</evidence>
<comment type="cofactor">
    <cofactor evidence="2 7 8">
        <name>Mg(2+)</name>
        <dbReference type="ChEBI" id="CHEBI:18420"/>
    </cofactor>
</comment>
<keyword evidence="5 8" id="KW-0378">Hydrolase</keyword>
<dbReference type="PANTHER" id="PTHR20854">
    <property type="entry name" value="INOSITOL MONOPHOSPHATASE"/>
    <property type="match status" value="1"/>
</dbReference>
<dbReference type="GO" id="GO:0008934">
    <property type="term" value="F:inositol monophosphate 1-phosphatase activity"/>
    <property type="evidence" value="ECO:0007669"/>
    <property type="project" value="InterPro"/>
</dbReference>
<dbReference type="InterPro" id="IPR000760">
    <property type="entry name" value="Inositol_monophosphatase-like"/>
</dbReference>
<dbReference type="GO" id="GO:0006020">
    <property type="term" value="P:inositol metabolic process"/>
    <property type="evidence" value="ECO:0007669"/>
    <property type="project" value="TreeGrafter"/>
</dbReference>
<dbReference type="PANTHER" id="PTHR20854:SF4">
    <property type="entry name" value="INOSITOL-1-MONOPHOSPHATASE-RELATED"/>
    <property type="match status" value="1"/>
</dbReference>
<feature type="binding site" evidence="7">
    <location>
        <position position="86"/>
    </location>
    <ligand>
        <name>Mg(2+)</name>
        <dbReference type="ChEBI" id="CHEBI:18420"/>
        <label>1</label>
        <note>catalytic</note>
    </ligand>
</feature>
<dbReference type="InterPro" id="IPR020550">
    <property type="entry name" value="Inositol_monophosphatase_CS"/>
</dbReference>
<dbReference type="AlphaFoldDB" id="A0A5C5VSP4"/>
<dbReference type="Proteomes" id="UP000317243">
    <property type="component" value="Unassembled WGS sequence"/>
</dbReference>
<reference evidence="9 10" key="1">
    <citation type="submission" date="2019-02" db="EMBL/GenBank/DDBJ databases">
        <title>Deep-cultivation of Planctomycetes and their phenomic and genomic characterization uncovers novel biology.</title>
        <authorList>
            <person name="Wiegand S."/>
            <person name="Jogler M."/>
            <person name="Boedeker C."/>
            <person name="Pinto D."/>
            <person name="Vollmers J."/>
            <person name="Rivas-Marin E."/>
            <person name="Kohn T."/>
            <person name="Peeters S.H."/>
            <person name="Heuer A."/>
            <person name="Rast P."/>
            <person name="Oberbeckmann S."/>
            <person name="Bunk B."/>
            <person name="Jeske O."/>
            <person name="Meyerdierks A."/>
            <person name="Storesund J.E."/>
            <person name="Kallscheuer N."/>
            <person name="Luecker S."/>
            <person name="Lage O.M."/>
            <person name="Pohl T."/>
            <person name="Merkel B.J."/>
            <person name="Hornburger P."/>
            <person name="Mueller R.-W."/>
            <person name="Bruemmer F."/>
            <person name="Labrenz M."/>
            <person name="Spormann A.M."/>
            <person name="Op Den Camp H."/>
            <person name="Overmann J."/>
            <person name="Amann R."/>
            <person name="Jetten M.S.M."/>
            <person name="Mascher T."/>
            <person name="Medema M.H."/>
            <person name="Devos D.P."/>
            <person name="Kaster A.-K."/>
            <person name="Ovreas L."/>
            <person name="Rohde M."/>
            <person name="Galperin M.Y."/>
            <person name="Jogler C."/>
        </authorList>
    </citation>
    <scope>NUCLEOTIDE SEQUENCE [LARGE SCALE GENOMIC DNA]</scope>
    <source>
        <strain evidence="9 10">KOR42</strain>
    </source>
</reference>
<comment type="catalytic activity">
    <reaction evidence="1 8">
        <text>a myo-inositol phosphate + H2O = myo-inositol + phosphate</text>
        <dbReference type="Rhea" id="RHEA:24056"/>
        <dbReference type="ChEBI" id="CHEBI:15377"/>
        <dbReference type="ChEBI" id="CHEBI:17268"/>
        <dbReference type="ChEBI" id="CHEBI:43474"/>
        <dbReference type="ChEBI" id="CHEBI:84139"/>
        <dbReference type="EC" id="3.1.3.25"/>
    </reaction>
</comment>
<dbReference type="RefSeq" id="WP_146512081.1">
    <property type="nucleotide sequence ID" value="NZ_SIHI01000042.1"/>
</dbReference>
<feature type="binding site" evidence="7">
    <location>
        <position position="87"/>
    </location>
    <ligand>
        <name>Mg(2+)</name>
        <dbReference type="ChEBI" id="CHEBI:18420"/>
        <label>1</label>
        <note>catalytic</note>
    </ligand>
</feature>
<dbReference type="Gene3D" id="3.40.190.80">
    <property type="match status" value="1"/>
</dbReference>
<evidence type="ECO:0000256" key="5">
    <source>
        <dbReference type="ARBA" id="ARBA00022801"/>
    </source>
</evidence>
<dbReference type="InterPro" id="IPR033942">
    <property type="entry name" value="IMPase"/>
</dbReference>
<dbReference type="PRINTS" id="PR00377">
    <property type="entry name" value="IMPHPHTASES"/>
</dbReference>
<dbReference type="Gene3D" id="3.30.540.10">
    <property type="entry name" value="Fructose-1,6-Bisphosphatase, subunit A, domain 1"/>
    <property type="match status" value="1"/>
</dbReference>
<comment type="similarity">
    <text evidence="3 8">Belongs to the inositol monophosphatase superfamily.</text>
</comment>
<evidence type="ECO:0000256" key="2">
    <source>
        <dbReference type="ARBA" id="ARBA00001946"/>
    </source>
</evidence>
<dbReference type="PROSITE" id="PS00629">
    <property type="entry name" value="IMP_1"/>
    <property type="match status" value="1"/>
</dbReference>
<dbReference type="InterPro" id="IPR020583">
    <property type="entry name" value="Inositol_monoP_metal-BS"/>
</dbReference>
<evidence type="ECO:0000313" key="9">
    <source>
        <dbReference type="EMBL" id="TWT41658.1"/>
    </source>
</evidence>
<name>A0A5C5VSP4_9PLAN</name>
<evidence type="ECO:0000256" key="4">
    <source>
        <dbReference type="ARBA" id="ARBA00022723"/>
    </source>
</evidence>
<gene>
    <name evidence="9" type="primary">suhB_3</name>
    <name evidence="9" type="ORF">KOR42_47530</name>
</gene>
<dbReference type="EC" id="3.1.3.25" evidence="8"/>
<dbReference type="EMBL" id="SIHI01000042">
    <property type="protein sequence ID" value="TWT41658.1"/>
    <property type="molecule type" value="Genomic_DNA"/>
</dbReference>
<keyword evidence="10" id="KW-1185">Reference proteome</keyword>
<comment type="caution">
    <text evidence="9">The sequence shown here is derived from an EMBL/GenBank/DDBJ whole genome shotgun (WGS) entry which is preliminary data.</text>
</comment>
<evidence type="ECO:0000256" key="8">
    <source>
        <dbReference type="RuleBase" id="RU364068"/>
    </source>
</evidence>
<keyword evidence="4 7" id="KW-0479">Metal-binding</keyword>
<proteinExistence type="inferred from homology"/>
<dbReference type="GO" id="GO:0046854">
    <property type="term" value="P:phosphatidylinositol phosphate biosynthetic process"/>
    <property type="evidence" value="ECO:0007669"/>
    <property type="project" value="InterPro"/>
</dbReference>
<dbReference type="Pfam" id="PF00459">
    <property type="entry name" value="Inositol_P"/>
    <property type="match status" value="1"/>
</dbReference>
<evidence type="ECO:0000256" key="7">
    <source>
        <dbReference type="PIRSR" id="PIRSR600760-2"/>
    </source>
</evidence>
<dbReference type="SUPFAM" id="SSF56655">
    <property type="entry name" value="Carbohydrate phosphatase"/>
    <property type="match status" value="1"/>
</dbReference>
<organism evidence="9 10">
    <name type="scientific">Thalassoglobus neptunius</name>
    <dbReference type="NCBI Taxonomy" id="1938619"/>
    <lineage>
        <taxon>Bacteria</taxon>
        <taxon>Pseudomonadati</taxon>
        <taxon>Planctomycetota</taxon>
        <taxon>Planctomycetia</taxon>
        <taxon>Planctomycetales</taxon>
        <taxon>Planctomycetaceae</taxon>
        <taxon>Thalassoglobus</taxon>
    </lineage>
</organism>
<dbReference type="CDD" id="cd01639">
    <property type="entry name" value="IMPase"/>
    <property type="match status" value="1"/>
</dbReference>
<feature type="binding site" evidence="7">
    <location>
        <position position="67"/>
    </location>
    <ligand>
        <name>Mg(2+)</name>
        <dbReference type="ChEBI" id="CHEBI:18420"/>
        <label>1</label>
        <note>catalytic</note>
    </ligand>
</feature>
<accession>A0A5C5VSP4</accession>
<dbReference type="PROSITE" id="PS00630">
    <property type="entry name" value="IMP_2"/>
    <property type="match status" value="1"/>
</dbReference>
<sequence length="265" mass="28889">MKDLSQFLSTAEEAARNGGRVLEEWAGKFTAREKSPANLVTEADLASEQAIFETIRSRYPDHGFLGEEGLSEDQGDSPYRWIIDPLDGTSNYVHRFPYYAVSIGLERAGELVLGVIYDPTRDEMYSAVTGEGATLNQRKISVSTIADLPQAMCMASLPIKADRDDVAIRRFLDMIQKAQTVQRTGSAALNLCAVACGRIEAFWSTSLKPWDMAAGVVIVREAGGIVTTCSDENFSVYEPNLLATNGAPLHQSITEALCVASKPTE</sequence>
<feature type="binding site" evidence="7">
    <location>
        <position position="84"/>
    </location>
    <ligand>
        <name>Mg(2+)</name>
        <dbReference type="ChEBI" id="CHEBI:18420"/>
        <label>1</label>
        <note>catalytic</note>
    </ligand>
</feature>
<feature type="binding site" evidence="7">
    <location>
        <position position="211"/>
    </location>
    <ligand>
        <name>Mg(2+)</name>
        <dbReference type="ChEBI" id="CHEBI:18420"/>
        <label>1</label>
        <note>catalytic</note>
    </ligand>
</feature>
<dbReference type="GO" id="GO:0007165">
    <property type="term" value="P:signal transduction"/>
    <property type="evidence" value="ECO:0007669"/>
    <property type="project" value="TreeGrafter"/>
</dbReference>
<evidence type="ECO:0000313" key="10">
    <source>
        <dbReference type="Proteomes" id="UP000317243"/>
    </source>
</evidence>